<dbReference type="Pfam" id="PF00999">
    <property type="entry name" value="Na_H_Exchanger"/>
    <property type="match status" value="1"/>
</dbReference>
<feature type="transmembrane region" description="Helical" evidence="10">
    <location>
        <begin position="241"/>
        <end position="263"/>
    </location>
</feature>
<evidence type="ECO:0000256" key="10">
    <source>
        <dbReference type="SAM" id="Phobius"/>
    </source>
</evidence>
<dbReference type="InterPro" id="IPR050794">
    <property type="entry name" value="CPA2_transporter"/>
</dbReference>
<dbReference type="GO" id="GO:1902600">
    <property type="term" value="P:proton transmembrane transport"/>
    <property type="evidence" value="ECO:0007669"/>
    <property type="project" value="InterPro"/>
</dbReference>
<organism evidence="14 15">
    <name type="scientific">Nelumbo nucifera</name>
    <name type="common">Sacred lotus</name>
    <dbReference type="NCBI Taxonomy" id="4432"/>
    <lineage>
        <taxon>Eukaryota</taxon>
        <taxon>Viridiplantae</taxon>
        <taxon>Streptophyta</taxon>
        <taxon>Embryophyta</taxon>
        <taxon>Tracheophyta</taxon>
        <taxon>Spermatophyta</taxon>
        <taxon>Magnoliopsida</taxon>
        <taxon>Proteales</taxon>
        <taxon>Nelumbonaceae</taxon>
        <taxon>Nelumbo</taxon>
    </lineage>
</organism>
<feature type="transmembrane region" description="Helical" evidence="10">
    <location>
        <begin position="208"/>
        <end position="229"/>
    </location>
</feature>
<feature type="transmembrane region" description="Helical" evidence="10">
    <location>
        <begin position="455"/>
        <end position="474"/>
    </location>
</feature>
<name>A0A1U8Q5D5_NELNU</name>
<evidence type="ECO:0000256" key="3">
    <source>
        <dbReference type="ARBA" id="ARBA00022538"/>
    </source>
</evidence>
<dbReference type="RefSeq" id="XP_019053265.1">
    <property type="nucleotide sequence ID" value="XM_019197720.1"/>
</dbReference>
<evidence type="ECO:0000313" key="15">
    <source>
        <dbReference type="RefSeq" id="XP_019053265.1"/>
    </source>
</evidence>
<dbReference type="GeneID" id="104597249"/>
<keyword evidence="4 10" id="KW-0812">Transmembrane</keyword>
<evidence type="ECO:0000256" key="2">
    <source>
        <dbReference type="ARBA" id="ARBA00022448"/>
    </source>
</evidence>
<evidence type="ECO:0000256" key="7">
    <source>
        <dbReference type="ARBA" id="ARBA00023065"/>
    </source>
</evidence>
<evidence type="ECO:0000259" key="11">
    <source>
        <dbReference type="Pfam" id="PF00999"/>
    </source>
</evidence>
<dbReference type="GO" id="GO:0098662">
    <property type="term" value="P:inorganic cation transmembrane transport"/>
    <property type="evidence" value="ECO:0000318"/>
    <property type="project" value="GO_Central"/>
</dbReference>
<dbReference type="OMA" id="CIHNQEN"/>
<keyword evidence="6 10" id="KW-1133">Transmembrane helix</keyword>
<dbReference type="InParanoid" id="A0A1U8Q5D5"/>
<keyword evidence="2" id="KW-0813">Transport</keyword>
<dbReference type="PANTHER" id="PTHR32468">
    <property type="entry name" value="CATION/H + ANTIPORTER"/>
    <property type="match status" value="1"/>
</dbReference>
<dbReference type="Proteomes" id="UP000189703">
    <property type="component" value="Unplaced"/>
</dbReference>
<reference evidence="15" key="1">
    <citation type="submission" date="2025-08" db="UniProtKB">
        <authorList>
            <consortium name="RefSeq"/>
        </authorList>
    </citation>
    <scope>IDENTIFICATION</scope>
</reference>
<evidence type="ECO:0000256" key="5">
    <source>
        <dbReference type="ARBA" id="ARBA00022958"/>
    </source>
</evidence>
<dbReference type="eggNOG" id="KOG1650">
    <property type="taxonomic scope" value="Eukaryota"/>
</dbReference>
<dbReference type="KEGG" id="nnu:104597249"/>
<feature type="transmembrane region" description="Helical" evidence="10">
    <location>
        <begin position="275"/>
        <end position="300"/>
    </location>
</feature>
<evidence type="ECO:0000256" key="8">
    <source>
        <dbReference type="ARBA" id="ARBA00023136"/>
    </source>
</evidence>
<dbReference type="PANTHER" id="PTHR32468:SF35">
    <property type="entry name" value="CATION_H+ EXCHANGER DOMAIN-CONTAINING PROTEIN"/>
    <property type="match status" value="1"/>
</dbReference>
<dbReference type="GO" id="GO:0012505">
    <property type="term" value="C:endomembrane system"/>
    <property type="evidence" value="ECO:0000318"/>
    <property type="project" value="GO_Central"/>
</dbReference>
<dbReference type="Gene3D" id="1.20.1530.20">
    <property type="match status" value="1"/>
</dbReference>
<comment type="similarity">
    <text evidence="9">Belongs to the monovalent cation:proton antiporter 2 (CPA2) transporter (TC 2.A.37) family. CHX (TC 2.A.37.4) subfamily.</text>
</comment>
<feature type="domain" description="Cation/H(+) antiporter C-terminal" evidence="13">
    <location>
        <begin position="702"/>
        <end position="849"/>
    </location>
</feature>
<dbReference type="AlphaFoldDB" id="A0A1U8Q5D5"/>
<feature type="transmembrane region" description="Helical" evidence="10">
    <location>
        <begin position="422"/>
        <end position="443"/>
    </location>
</feature>
<dbReference type="InterPro" id="IPR006153">
    <property type="entry name" value="Cation/H_exchanger_TM"/>
</dbReference>
<gene>
    <name evidence="15" type="primary">LOC104597249</name>
</gene>
<feature type="transmembrane region" description="Helical" evidence="10">
    <location>
        <begin position="144"/>
        <end position="161"/>
    </location>
</feature>
<accession>A0A1U8Q5D5</accession>
<dbReference type="GO" id="GO:0016020">
    <property type="term" value="C:membrane"/>
    <property type="evidence" value="ECO:0007669"/>
    <property type="project" value="UniProtKB-SubCell"/>
</dbReference>
<keyword evidence="5" id="KW-0630">Potassium</keyword>
<dbReference type="InterPro" id="IPR057290">
    <property type="entry name" value="CHX17_C"/>
</dbReference>
<feature type="transmembrane region" description="Helical" evidence="10">
    <location>
        <begin position="107"/>
        <end position="124"/>
    </location>
</feature>
<dbReference type="Pfam" id="PF23256">
    <property type="entry name" value="CHX17_2nd"/>
    <property type="match status" value="1"/>
</dbReference>
<keyword evidence="7" id="KW-0406">Ion transport</keyword>
<feature type="transmembrane region" description="Helical" evidence="10">
    <location>
        <begin position="5"/>
        <end position="25"/>
    </location>
</feature>
<keyword evidence="14" id="KW-1185">Reference proteome</keyword>
<keyword evidence="3" id="KW-0633">Potassium transport</keyword>
<feature type="transmembrane region" description="Helical" evidence="10">
    <location>
        <begin position="173"/>
        <end position="196"/>
    </location>
</feature>
<dbReference type="STRING" id="4432.A0A1U8Q5D5"/>
<feature type="domain" description="Cation/H(+) antiporter central" evidence="12">
    <location>
        <begin position="591"/>
        <end position="688"/>
    </location>
</feature>
<comment type="subcellular location">
    <subcellularLocation>
        <location evidence="1">Membrane</location>
        <topology evidence="1">Multi-pass membrane protein</topology>
    </subcellularLocation>
</comment>
<dbReference type="InterPro" id="IPR038770">
    <property type="entry name" value="Na+/solute_symporter_sf"/>
</dbReference>
<dbReference type="GO" id="GO:0006885">
    <property type="term" value="P:regulation of pH"/>
    <property type="evidence" value="ECO:0000318"/>
    <property type="project" value="GO_Central"/>
</dbReference>
<dbReference type="GO" id="GO:0015297">
    <property type="term" value="F:antiporter activity"/>
    <property type="evidence" value="ECO:0007669"/>
    <property type="project" value="InterPro"/>
</dbReference>
<proteinExistence type="inferred from homology"/>
<evidence type="ECO:0000259" key="13">
    <source>
        <dbReference type="Pfam" id="PF23259"/>
    </source>
</evidence>
<dbReference type="InterPro" id="IPR057291">
    <property type="entry name" value="CHX17_2nd"/>
</dbReference>
<keyword evidence="8 10" id="KW-0472">Membrane</keyword>
<evidence type="ECO:0000256" key="9">
    <source>
        <dbReference type="ARBA" id="ARBA00038341"/>
    </source>
</evidence>
<sequence length="901" mass="99768">MHHPIFFLSLLSHNIVIFLFFFSHFSPSTPAMDEGPAVKIFNATEIHIFGDNLFVCQIPNKVFSTSSIWFGDNPLTYSAPLIMFQVSIASITLRTTAFLLKPLGQPTIVSHIIGGIILGPSILGRSEIVKKNLFPPTGIMVLDTVGWFGLMFFMFLAGVKMDPSMIRHTGRKAMTLGLSVFFLPLVVAISMAFILGRYVPMETGLKNSLPYVAASQSITAFPVISGLLAELKILNTDIGRLAMYSSLYGDLIGICATAVSFVIQKQHGDQVLPAIWETLTSITMVVFIIFIVRPAMLWVIKQTPEGKSVQELHIFAIFVAVLVAGLVSEIIGQHMVLGPLVLGLAVPDGPPLGAALVERLDTVMSEFLLPIFFVVSGLKTNLSSVQPKASWVLALVVISSSLVKIAAVMLPSLFCKIPKQHALILGIIFNAKGIIEITIYNLWKDGKVKLPPPPFSFLFSFIFHLLRPLSYANYQQILNEQVFTLAIISVVIVMGIVTPLLKTLYDPSQKYRPTNRRTIQQNNCDGELRILVCVNGQDSVPTIINLLEFSHATQQSPISLLVLNLVELVGRACPILEPHEEAHAIQSHISSKSDQIVNAFKQYELHSQGNVMVHPFTVISHFFTMDEDVCRVAFDNEVIIMILPFHKRWTVAGSVWTPNTGLKTMNRKVLDKAPCSVGILVDRRILGGLTAAELLLDPVLSYRVAILFMGGSDDGEALAYSARMARCRTVILTVINFLPAKRNNNHDNINEADKNKSVLEDFMLNSAGNDRIEYREEVVRDGEELVTVIRGMVHHGYDLVIVGRHQHKDSTLLSGLKEWSECPELGVIGDMLASQDLEATFSVLVIQQHRLRVVKRGFKLINRSMANRPTTTVQKDNNNNNNVVQTDNNVAQDVQPELNQV</sequence>
<feature type="transmembrane region" description="Helical" evidence="10">
    <location>
        <begin position="312"/>
        <end position="332"/>
    </location>
</feature>
<evidence type="ECO:0000259" key="12">
    <source>
        <dbReference type="Pfam" id="PF23256"/>
    </source>
</evidence>
<evidence type="ECO:0000313" key="14">
    <source>
        <dbReference type="Proteomes" id="UP000189703"/>
    </source>
</evidence>
<protein>
    <submittedName>
        <fullName evidence="15">Cation/H(+) antiporter 15-like</fullName>
    </submittedName>
</protein>
<feature type="transmembrane region" description="Helical" evidence="10">
    <location>
        <begin position="389"/>
        <end position="410"/>
    </location>
</feature>
<feature type="domain" description="Cation/H+ exchanger transmembrane" evidence="11">
    <location>
        <begin position="95"/>
        <end position="502"/>
    </location>
</feature>
<dbReference type="Pfam" id="PF23259">
    <property type="entry name" value="CHX17_C"/>
    <property type="match status" value="1"/>
</dbReference>
<dbReference type="GO" id="GO:0006813">
    <property type="term" value="P:potassium ion transport"/>
    <property type="evidence" value="ECO:0007669"/>
    <property type="project" value="UniProtKB-KW"/>
</dbReference>
<feature type="transmembrane region" description="Helical" evidence="10">
    <location>
        <begin position="77"/>
        <end position="100"/>
    </location>
</feature>
<evidence type="ECO:0000256" key="6">
    <source>
        <dbReference type="ARBA" id="ARBA00022989"/>
    </source>
</evidence>
<evidence type="ECO:0000256" key="4">
    <source>
        <dbReference type="ARBA" id="ARBA00022692"/>
    </source>
</evidence>
<evidence type="ECO:0000256" key="1">
    <source>
        <dbReference type="ARBA" id="ARBA00004141"/>
    </source>
</evidence>
<dbReference type="OrthoDB" id="1868135at2759"/>
<feature type="transmembrane region" description="Helical" evidence="10">
    <location>
        <begin position="481"/>
        <end position="501"/>
    </location>
</feature>